<dbReference type="FunFam" id="3.40.50.300:FF:000119">
    <property type="entry name" value="Sulfate adenylyltransferase subunit 1"/>
    <property type="match status" value="1"/>
</dbReference>
<keyword evidence="11 20" id="KW-0418">Kinase</keyword>
<comment type="pathway">
    <text evidence="20">Sulfur metabolism; hydrogen sulfide biosynthesis; sulfite from sulfate: step 2/3.</text>
</comment>
<evidence type="ECO:0000256" key="9">
    <source>
        <dbReference type="ARBA" id="ARBA00022695"/>
    </source>
</evidence>
<keyword evidence="10 19" id="KW-0547">Nucleotide-binding</keyword>
<dbReference type="HAMAP" id="MF_00062">
    <property type="entry name" value="Sulf_adenylyltr_sub1"/>
    <property type="match status" value="1"/>
</dbReference>
<evidence type="ECO:0000256" key="4">
    <source>
        <dbReference type="ARBA" id="ARBA00005438"/>
    </source>
</evidence>
<dbReference type="Gene3D" id="3.40.50.300">
    <property type="entry name" value="P-loop containing nucleotide triphosphate hydrolases"/>
    <property type="match status" value="2"/>
</dbReference>
<gene>
    <name evidence="19 22" type="primary">cysN</name>
    <name evidence="20" type="synonym">cysC</name>
    <name evidence="22" type="ORF">Q4494_15350</name>
</gene>
<proteinExistence type="inferred from homology"/>
<evidence type="ECO:0000313" key="22">
    <source>
        <dbReference type="EMBL" id="MDO6458464.1"/>
    </source>
</evidence>
<dbReference type="PROSITE" id="PS51722">
    <property type="entry name" value="G_TR_2"/>
    <property type="match status" value="1"/>
</dbReference>
<keyword evidence="8 19" id="KW-0808">Transferase</keyword>
<evidence type="ECO:0000256" key="3">
    <source>
        <dbReference type="ARBA" id="ARBA00005048"/>
    </source>
</evidence>
<evidence type="ECO:0000256" key="5">
    <source>
        <dbReference type="ARBA" id="ARBA00007237"/>
    </source>
</evidence>
<dbReference type="InterPro" id="IPR011779">
    <property type="entry name" value="SO4_adenylTrfase_lsu"/>
</dbReference>
<dbReference type="InterPro" id="IPR059117">
    <property type="entry name" value="APS_kinase_dom"/>
</dbReference>
<feature type="binding site" evidence="19">
    <location>
        <begin position="37"/>
        <end position="44"/>
    </location>
    <ligand>
        <name>GTP</name>
        <dbReference type="ChEBI" id="CHEBI:37565"/>
    </ligand>
</feature>
<dbReference type="InterPro" id="IPR004161">
    <property type="entry name" value="EFTu-like_2"/>
</dbReference>
<organism evidence="22 23">
    <name type="scientific">Celeribacter halophilus</name>
    <dbReference type="NCBI Taxonomy" id="576117"/>
    <lineage>
        <taxon>Bacteria</taxon>
        <taxon>Pseudomonadati</taxon>
        <taxon>Pseudomonadota</taxon>
        <taxon>Alphaproteobacteria</taxon>
        <taxon>Rhodobacterales</taxon>
        <taxon>Roseobacteraceae</taxon>
        <taxon>Celeribacter</taxon>
    </lineage>
</organism>
<evidence type="ECO:0000256" key="1">
    <source>
        <dbReference type="ARBA" id="ARBA00001823"/>
    </source>
</evidence>
<dbReference type="GO" id="GO:0004020">
    <property type="term" value="F:adenylylsulfate kinase activity"/>
    <property type="evidence" value="ECO:0007669"/>
    <property type="project" value="UniProtKB-UniRule"/>
</dbReference>
<dbReference type="NCBIfam" id="NF003013">
    <property type="entry name" value="PRK03846.1"/>
    <property type="match status" value="1"/>
</dbReference>
<dbReference type="AlphaFoldDB" id="A0AAW7XYN9"/>
<comment type="caution">
    <text evidence="22">The sequence shown here is derived from an EMBL/GenBank/DDBJ whole genome shotgun (WGS) entry which is preliminary data.</text>
</comment>
<comment type="catalytic activity">
    <reaction evidence="16 19">
        <text>sulfate + ATP + H(+) = adenosine 5'-phosphosulfate + diphosphate</text>
        <dbReference type="Rhea" id="RHEA:18133"/>
        <dbReference type="ChEBI" id="CHEBI:15378"/>
        <dbReference type="ChEBI" id="CHEBI:16189"/>
        <dbReference type="ChEBI" id="CHEBI:30616"/>
        <dbReference type="ChEBI" id="CHEBI:33019"/>
        <dbReference type="ChEBI" id="CHEBI:58243"/>
        <dbReference type="EC" id="2.7.7.4"/>
    </reaction>
</comment>
<sequence>MTTPDPIYKTDALIAENIDAYLETHQHKTMLRFITCGSVDDGKSTLIGRLLYDSKMIFEDQLAALEADSKRSGTQGEEIDFALLVDGLAAEREQGITIDVAYRFFATEKRKFIVADTPGHEQYTRNMVTGASTADLAVILIDARKGILTQTRRHSYIVKLLGIRHVVLAVNKMDLVDYNQAEFDKIVADYREFSDSIGIEEFTAIPISGFKGDNITGPSDNTPWYEGTALLPLLETVEVEDALEQSEPFRMPVQWVNRPNLDFRGFSGLIASGTVKPGDEVRVLPSGKTSKIARIVTFDGDQDLAVAGESVTLTLTDEIDCSRGQVIVAAQSPLEVADQFESTLVWMDEHALLPGRAYWMKIGTQTVSATVHEPKYEVNVNTQEHLASKTLDLNAIGVANITTDREIPFASYEDSRDLGGFILIDKITNQTVAAGMVHFALRRAQNIHWQATDISREHHASMKHQKPAVLWLTGLSGSGKSTIANIVEKKLARMNRHTFLLDGDNVRHGLNKDLGFTEADRVENIRRVGEVARLMTDAGLIVITAFISPFRSERNMVRSMMQPGEFLEVFVDTPLEVAESRDVKGLYAKARSGELKNFTGIDSPYEYPEAPDLRIDTTKMTPEEAADAIIDRLIP</sequence>
<evidence type="ECO:0000256" key="10">
    <source>
        <dbReference type="ARBA" id="ARBA00022741"/>
    </source>
</evidence>
<dbReference type="NCBIfam" id="NF004035">
    <property type="entry name" value="PRK05506.1"/>
    <property type="match status" value="1"/>
</dbReference>
<dbReference type="EMBL" id="JAUOPJ010000013">
    <property type="protein sequence ID" value="MDO6458464.1"/>
    <property type="molecule type" value="Genomic_DNA"/>
</dbReference>
<protein>
    <recommendedName>
        <fullName evidence="19 20">Multifunctional fusion protein</fullName>
    </recommendedName>
    <domain>
        <recommendedName>
            <fullName evidence="19">Sulfate adenylyltransferase subunit 1</fullName>
            <ecNumber evidence="19">2.7.7.4</ecNumber>
        </recommendedName>
        <alternativeName>
            <fullName evidence="19">ATP-sulfurylase large subunit</fullName>
        </alternativeName>
        <alternativeName>
            <fullName evidence="19">Sulfate adenylate transferase</fullName>
            <shortName evidence="19">SAT</shortName>
        </alternativeName>
    </domain>
    <domain>
        <recommendedName>
            <fullName evidence="20">Adenylyl-sulfate kinase</fullName>
            <ecNumber evidence="20">2.7.1.25</ecNumber>
        </recommendedName>
        <alternativeName>
            <fullName evidence="20">APS kinase</fullName>
        </alternativeName>
        <alternativeName>
            <fullName evidence="20">ATP adenosine-5'-phosphosulfate 3'-phosphotransferase</fullName>
        </alternativeName>
        <alternativeName>
            <fullName evidence="20">Adenosine-5'-phosphosulfate kinase</fullName>
        </alternativeName>
    </domain>
</protein>
<dbReference type="PROSITE" id="PS00301">
    <property type="entry name" value="G_TR_1"/>
    <property type="match status" value="1"/>
</dbReference>
<dbReference type="CDD" id="cd04095">
    <property type="entry name" value="CysN_NoDQ_III"/>
    <property type="match status" value="1"/>
</dbReference>
<feature type="binding site" evidence="20">
    <location>
        <begin position="474"/>
        <end position="481"/>
    </location>
    <ligand>
        <name>ATP</name>
        <dbReference type="ChEBI" id="CHEBI:30616"/>
    </ligand>
</feature>
<comment type="pathway">
    <text evidence="3 19">Sulfur metabolism; hydrogen sulfide biosynthesis; sulfite from sulfate: step 1/3.</text>
</comment>
<feature type="domain" description="Tr-type G" evidence="21">
    <location>
        <begin position="28"/>
        <end position="246"/>
    </location>
</feature>
<dbReference type="EC" id="2.7.7.4" evidence="19"/>
<dbReference type="InterPro" id="IPR050100">
    <property type="entry name" value="TRAFAC_GTPase_members"/>
</dbReference>
<dbReference type="EC" id="2.7.1.25" evidence="20"/>
<dbReference type="Pfam" id="PF00009">
    <property type="entry name" value="GTP_EFTU"/>
    <property type="match status" value="1"/>
</dbReference>
<dbReference type="FunFam" id="3.40.50.300:FF:000212">
    <property type="entry name" value="Adenylyl-sulfate kinase"/>
    <property type="match status" value="1"/>
</dbReference>
<dbReference type="Pfam" id="PF22594">
    <property type="entry name" value="GTP-eEF1A_C"/>
    <property type="match status" value="1"/>
</dbReference>
<dbReference type="InterPro" id="IPR031157">
    <property type="entry name" value="G_TR_CS"/>
</dbReference>
<feature type="active site" description="Phosphoserine intermediate" evidence="20">
    <location>
        <position position="548"/>
    </location>
</feature>
<dbReference type="Proteomes" id="UP001169823">
    <property type="component" value="Unassembled WGS sequence"/>
</dbReference>
<keyword evidence="7" id="KW-0536">Nodulation</keyword>
<comment type="subunit">
    <text evidence="18">Heterodimer composed of CysD, the smaller subunit, and CysNC.</text>
</comment>
<keyword evidence="20" id="KW-0597">Phosphoprotein</keyword>
<dbReference type="Pfam" id="PF03144">
    <property type="entry name" value="GTP_EFTU_D2"/>
    <property type="match status" value="1"/>
</dbReference>
<dbReference type="PRINTS" id="PR00315">
    <property type="entry name" value="ELONGATNFCT"/>
</dbReference>
<dbReference type="GO" id="GO:0000103">
    <property type="term" value="P:sulfate assimilation"/>
    <property type="evidence" value="ECO:0007669"/>
    <property type="project" value="UniProtKB-UniRule"/>
</dbReference>
<evidence type="ECO:0000256" key="16">
    <source>
        <dbReference type="ARBA" id="ARBA00049370"/>
    </source>
</evidence>
<comment type="catalytic activity">
    <reaction evidence="1 20">
        <text>adenosine 5'-phosphosulfate + ATP = 3'-phosphoadenylyl sulfate + ADP + H(+)</text>
        <dbReference type="Rhea" id="RHEA:24152"/>
        <dbReference type="ChEBI" id="CHEBI:15378"/>
        <dbReference type="ChEBI" id="CHEBI:30616"/>
        <dbReference type="ChEBI" id="CHEBI:58243"/>
        <dbReference type="ChEBI" id="CHEBI:58339"/>
        <dbReference type="ChEBI" id="CHEBI:456216"/>
        <dbReference type="EC" id="2.7.1.25"/>
    </reaction>
</comment>
<evidence type="ECO:0000256" key="6">
    <source>
        <dbReference type="ARBA" id="ARBA00011760"/>
    </source>
</evidence>
<dbReference type="NCBIfam" id="NF003478">
    <property type="entry name" value="PRK05124.1"/>
    <property type="match status" value="1"/>
</dbReference>
<dbReference type="InterPro" id="IPR044138">
    <property type="entry name" value="CysN_II"/>
</dbReference>
<dbReference type="InterPro" id="IPR009000">
    <property type="entry name" value="Transl_B-barrel_sf"/>
</dbReference>
<comment type="similarity">
    <text evidence="19">Belongs to the TRAFAC class translation factor GTPase superfamily. Classic translation factor GTPase family. CysN/NodQ subfamily.</text>
</comment>
<dbReference type="InterPro" id="IPR002891">
    <property type="entry name" value="APS"/>
</dbReference>
<comment type="subunit">
    <text evidence="6">Sulfate-activating enzymes, NodP and NodQ, may be physically associated.</text>
</comment>
<dbReference type="GO" id="GO:0070814">
    <property type="term" value="P:hydrogen sulfide biosynthetic process"/>
    <property type="evidence" value="ECO:0007669"/>
    <property type="project" value="UniProtKB-UniRule"/>
</dbReference>
<evidence type="ECO:0000256" key="12">
    <source>
        <dbReference type="ARBA" id="ARBA00022840"/>
    </source>
</evidence>
<keyword evidence="14" id="KW-0511">Multifunctional enzyme</keyword>
<dbReference type="SUPFAM" id="SSF52540">
    <property type="entry name" value="P-loop containing nucleoside triphosphate hydrolases"/>
    <property type="match status" value="2"/>
</dbReference>
<dbReference type="InterPro" id="IPR044139">
    <property type="entry name" value="CysN_NoDQ_III"/>
</dbReference>
<dbReference type="GO" id="GO:0005525">
    <property type="term" value="F:GTP binding"/>
    <property type="evidence" value="ECO:0007669"/>
    <property type="project" value="UniProtKB-UniRule"/>
</dbReference>
<keyword evidence="13 19" id="KW-0342">GTP-binding</keyword>
<evidence type="ECO:0000256" key="20">
    <source>
        <dbReference type="HAMAP-Rule" id="MF_00065"/>
    </source>
</evidence>
<dbReference type="CDD" id="cd03695">
    <property type="entry name" value="CysN_NodQ_II"/>
    <property type="match status" value="1"/>
</dbReference>
<feature type="binding site" evidence="19">
    <location>
        <begin position="171"/>
        <end position="174"/>
    </location>
    <ligand>
        <name>GTP</name>
        <dbReference type="ChEBI" id="CHEBI:37565"/>
    </ligand>
</feature>
<feature type="binding site" evidence="19">
    <location>
        <begin position="116"/>
        <end position="120"/>
    </location>
    <ligand>
        <name>GTP</name>
        <dbReference type="ChEBI" id="CHEBI:37565"/>
    </ligand>
</feature>
<evidence type="ECO:0000256" key="15">
    <source>
        <dbReference type="ARBA" id="ARBA00024872"/>
    </source>
</evidence>
<accession>A0AAW7XYN9</accession>
<comment type="function">
    <text evidence="15">Proposed to provide activated sulfate for transfer to Nod factor. ATP sulfurylase may be the GTPase, regulating ATP sulfurylase activity.</text>
</comment>
<dbReference type="SUPFAM" id="SSF50447">
    <property type="entry name" value="Translation proteins"/>
    <property type="match status" value="1"/>
</dbReference>
<evidence type="ECO:0000256" key="8">
    <source>
        <dbReference type="ARBA" id="ARBA00022679"/>
    </source>
</evidence>
<comment type="similarity">
    <text evidence="4">In the C-terminal section; belongs to the APS kinase family.</text>
</comment>
<evidence type="ECO:0000256" key="17">
    <source>
        <dbReference type="ARBA" id="ARBA00055271"/>
    </source>
</evidence>
<dbReference type="CDD" id="cd04166">
    <property type="entry name" value="CysN_ATPS"/>
    <property type="match status" value="1"/>
</dbReference>
<evidence type="ECO:0000256" key="19">
    <source>
        <dbReference type="HAMAP-Rule" id="MF_00062"/>
    </source>
</evidence>
<comment type="similarity">
    <text evidence="5">In the N-terminal section; belongs to the TRAFAC class translation factor GTPase superfamily. Classic translation factor GTPase family. CysN/NodQ subfamily.</text>
</comment>
<comment type="function">
    <text evidence="20">Catalyzes the synthesis of activated sulfate.</text>
</comment>
<evidence type="ECO:0000259" key="21">
    <source>
        <dbReference type="PROSITE" id="PS51722"/>
    </source>
</evidence>
<keyword evidence="12 19" id="KW-0067">ATP-binding</keyword>
<dbReference type="GO" id="GO:0003924">
    <property type="term" value="F:GTPase activity"/>
    <property type="evidence" value="ECO:0007669"/>
    <property type="project" value="InterPro"/>
</dbReference>
<dbReference type="HAMAP" id="MF_00065">
    <property type="entry name" value="Adenylyl_sulf_kinase"/>
    <property type="match status" value="1"/>
</dbReference>
<dbReference type="RefSeq" id="WP_303494967.1">
    <property type="nucleotide sequence ID" value="NZ_JAUOPJ010000013.1"/>
</dbReference>
<dbReference type="GO" id="GO:0004781">
    <property type="term" value="F:sulfate adenylyltransferase (ATP) activity"/>
    <property type="evidence" value="ECO:0007669"/>
    <property type="project" value="UniProtKB-UniRule"/>
</dbReference>
<comment type="function">
    <text evidence="17 19">With CysD forms the ATP sulfurylase (ATPS) that catalyzes the adenylation of sulfate producing adenosine 5'-phosphosulfate (APS) and diphosphate, the first enzymatic step in sulfur assimilation pathway. APS synthesis involves the formation of a high-energy phosphoric-sulfuric acid anhydride bond driven by GTP hydrolysis by CysN coupled to ATP hydrolysis by CysD.</text>
</comment>
<dbReference type="NCBIfam" id="TIGR00455">
    <property type="entry name" value="apsK"/>
    <property type="match status" value="1"/>
</dbReference>
<dbReference type="CDD" id="cd02027">
    <property type="entry name" value="APSK"/>
    <property type="match status" value="1"/>
</dbReference>
<evidence type="ECO:0000256" key="2">
    <source>
        <dbReference type="ARBA" id="ARBA00002357"/>
    </source>
</evidence>
<evidence type="ECO:0000256" key="14">
    <source>
        <dbReference type="ARBA" id="ARBA00023268"/>
    </source>
</evidence>
<dbReference type="Gene3D" id="2.40.30.10">
    <property type="entry name" value="Translation factors"/>
    <property type="match status" value="2"/>
</dbReference>
<dbReference type="FunFam" id="2.40.30.10:FF:000027">
    <property type="entry name" value="Sulfate adenylyltransferase subunit 1"/>
    <property type="match status" value="1"/>
</dbReference>
<evidence type="ECO:0000313" key="23">
    <source>
        <dbReference type="Proteomes" id="UP001169823"/>
    </source>
</evidence>
<evidence type="ECO:0000256" key="7">
    <source>
        <dbReference type="ARBA" id="ARBA00022458"/>
    </source>
</evidence>
<dbReference type="PANTHER" id="PTHR23115">
    <property type="entry name" value="TRANSLATION FACTOR"/>
    <property type="match status" value="1"/>
</dbReference>
<comment type="similarity">
    <text evidence="20">Belongs to the APS kinase family.</text>
</comment>
<dbReference type="GO" id="GO:0005524">
    <property type="term" value="F:ATP binding"/>
    <property type="evidence" value="ECO:0007669"/>
    <property type="project" value="UniProtKB-UniRule"/>
</dbReference>
<dbReference type="InterPro" id="IPR027417">
    <property type="entry name" value="P-loop_NTPase"/>
</dbReference>
<dbReference type="Pfam" id="PF01583">
    <property type="entry name" value="APS_kinase"/>
    <property type="match status" value="1"/>
</dbReference>
<evidence type="ECO:0000256" key="13">
    <source>
        <dbReference type="ARBA" id="ARBA00023134"/>
    </source>
</evidence>
<dbReference type="InterPro" id="IPR000795">
    <property type="entry name" value="T_Tr_GTP-bd_dom"/>
</dbReference>
<dbReference type="InterPro" id="IPR041757">
    <property type="entry name" value="CysN_GTP-bd"/>
</dbReference>
<dbReference type="InterPro" id="IPR009001">
    <property type="entry name" value="Transl_elong_EF1A/Init_IF2_C"/>
</dbReference>
<evidence type="ECO:0000256" key="11">
    <source>
        <dbReference type="ARBA" id="ARBA00022777"/>
    </source>
</evidence>
<reference evidence="22" key="1">
    <citation type="submission" date="2023-07" db="EMBL/GenBank/DDBJ databases">
        <title>Genome content predicts the carbon catabolic preferences of heterotrophic bacteria.</title>
        <authorList>
            <person name="Gralka M."/>
        </authorList>
    </citation>
    <scope>NUCLEOTIDE SEQUENCE</scope>
    <source>
        <strain evidence="22">I2M02</strain>
    </source>
</reference>
<dbReference type="NCBIfam" id="TIGR02034">
    <property type="entry name" value="CysN"/>
    <property type="match status" value="1"/>
</dbReference>
<evidence type="ECO:0000256" key="18">
    <source>
        <dbReference type="ARBA" id="ARBA00062688"/>
    </source>
</evidence>
<name>A0AAW7XYN9_9RHOB</name>
<comment type="function">
    <text evidence="2">APS kinase catalyzes the synthesis of activated sulfate.</text>
</comment>
<keyword evidence="9 19" id="KW-0548">Nucleotidyltransferase</keyword>
<dbReference type="InterPro" id="IPR054696">
    <property type="entry name" value="GTP-eEF1A_C"/>
</dbReference>
<dbReference type="SUPFAM" id="SSF50465">
    <property type="entry name" value="EF-Tu/eEF-1alpha/eIF2-gamma C-terminal domain"/>
    <property type="match status" value="1"/>
</dbReference>